<gene>
    <name evidence="3" type="ORF">Tci_019889</name>
</gene>
<feature type="compositionally biased region" description="Polar residues" evidence="2">
    <location>
        <begin position="118"/>
        <end position="129"/>
    </location>
</feature>
<evidence type="ECO:0000256" key="2">
    <source>
        <dbReference type="SAM" id="MobiDB-lite"/>
    </source>
</evidence>
<comment type="caution">
    <text evidence="3">The sequence shown here is derived from an EMBL/GenBank/DDBJ whole genome shotgun (WGS) entry which is preliminary data.</text>
</comment>
<proteinExistence type="predicted"/>
<reference evidence="3" key="1">
    <citation type="journal article" date="2019" name="Sci. Rep.">
        <title>Draft genome of Tanacetum cinerariifolium, the natural source of mosquito coil.</title>
        <authorList>
            <person name="Yamashiro T."/>
            <person name="Shiraishi A."/>
            <person name="Satake H."/>
            <person name="Nakayama K."/>
        </authorList>
    </citation>
    <scope>NUCLEOTIDE SEQUENCE</scope>
</reference>
<evidence type="ECO:0000256" key="1">
    <source>
        <dbReference type="SAM" id="Coils"/>
    </source>
</evidence>
<sequence length="380" mass="42765">MDTFLKLLVWTETIVRKGDPIPDNQCPKVGCRESDPREESLQKNLEKPNSKIIAAREKKDQQNLAKAQTKCVGEGGPEAPRKKRRNARHPLTVVLNDAARAAANIKKEVVDLSGNTRVTTSPATVNQPSPRLEHDDTHEHTTFDDTEEGMIDCRFVPNWGLRDDILICTFRACKELISHLATSAKKEFLGNLTNVKVVSRAYQSLRQCVMLRGELLKRHGHLNYDYVDLCNRSDAHLMELDRLRTDLQREMVKDLEKERDDLRQTASDQVERIKDLEEALKLKSVQMAMAEGKVKVLEDKKDFWPSKASQALHHVVSLCLKVVASYHLSVDGLMKVSPDVPPPPQIDGVETIENDTGDATWKSPQAAQETTTDTPFGTTT</sequence>
<dbReference type="AlphaFoldDB" id="A0A6L2KEL8"/>
<keyword evidence="1" id="KW-0175">Coiled coil</keyword>
<feature type="region of interest" description="Disordered" evidence="2">
    <location>
        <begin position="118"/>
        <end position="142"/>
    </location>
</feature>
<evidence type="ECO:0000313" key="3">
    <source>
        <dbReference type="EMBL" id="GEU47911.1"/>
    </source>
</evidence>
<feature type="coiled-coil region" evidence="1">
    <location>
        <begin position="245"/>
        <end position="293"/>
    </location>
</feature>
<protein>
    <submittedName>
        <fullName evidence="3">Uncharacterized protein</fullName>
    </submittedName>
</protein>
<name>A0A6L2KEL8_TANCI</name>
<feature type="compositionally biased region" description="Basic and acidic residues" evidence="2">
    <location>
        <begin position="131"/>
        <end position="142"/>
    </location>
</feature>
<feature type="region of interest" description="Disordered" evidence="2">
    <location>
        <begin position="355"/>
        <end position="380"/>
    </location>
</feature>
<accession>A0A6L2KEL8</accession>
<organism evidence="3">
    <name type="scientific">Tanacetum cinerariifolium</name>
    <name type="common">Dalmatian daisy</name>
    <name type="synonym">Chrysanthemum cinerariifolium</name>
    <dbReference type="NCBI Taxonomy" id="118510"/>
    <lineage>
        <taxon>Eukaryota</taxon>
        <taxon>Viridiplantae</taxon>
        <taxon>Streptophyta</taxon>
        <taxon>Embryophyta</taxon>
        <taxon>Tracheophyta</taxon>
        <taxon>Spermatophyta</taxon>
        <taxon>Magnoliopsida</taxon>
        <taxon>eudicotyledons</taxon>
        <taxon>Gunneridae</taxon>
        <taxon>Pentapetalae</taxon>
        <taxon>asterids</taxon>
        <taxon>campanulids</taxon>
        <taxon>Asterales</taxon>
        <taxon>Asteraceae</taxon>
        <taxon>Asteroideae</taxon>
        <taxon>Anthemideae</taxon>
        <taxon>Anthemidinae</taxon>
        <taxon>Tanacetum</taxon>
    </lineage>
</organism>
<feature type="compositionally biased region" description="Low complexity" evidence="2">
    <location>
        <begin position="370"/>
        <end position="380"/>
    </location>
</feature>
<dbReference type="EMBL" id="BKCJ010002343">
    <property type="protein sequence ID" value="GEU47911.1"/>
    <property type="molecule type" value="Genomic_DNA"/>
</dbReference>